<organism evidence="1 2">
    <name type="scientific">Marinobacterium lutimaris</name>
    <dbReference type="NCBI Taxonomy" id="568106"/>
    <lineage>
        <taxon>Bacteria</taxon>
        <taxon>Pseudomonadati</taxon>
        <taxon>Pseudomonadota</taxon>
        <taxon>Gammaproteobacteria</taxon>
        <taxon>Oceanospirillales</taxon>
        <taxon>Oceanospirillaceae</taxon>
        <taxon>Marinobacterium</taxon>
    </lineage>
</organism>
<keyword evidence="2" id="KW-1185">Reference proteome</keyword>
<dbReference type="Pfam" id="PF03837">
    <property type="entry name" value="RecT"/>
    <property type="match status" value="1"/>
</dbReference>
<gene>
    <name evidence="1" type="ORF">SAMN05444390_10974</name>
</gene>
<sequence>MAKQPTQQATVPDATLLKMIDSTVTKFENSVLDFEKEKVFAYGALNQNDLLLQYAVKNPTSLKLAMYNVASIGLSLNPVTKLAYLIPRRVSQVAKVVLDISYQGLIEIATQAGSIKACSVTLVREKDLETFEWRDNFTPPKNPPNPFVKDKGKIVGGYCQALLPDGQFILHAMTIEEIEKRRDASEMVKSRGVCGPWRDWREEMIQKTIVKSAAKWWPSNGSSVLAEAQRILNEENGEGLPPEERVINGNVVKPTAPAELPPPPPRDEMSEKLASYVDRAVDRAEQLEAWQTCEDHLIERFQDLHQRSYALHVLRNRQTAFEESNKDSAVA</sequence>
<dbReference type="InterPro" id="IPR018330">
    <property type="entry name" value="RecT_fam"/>
</dbReference>
<dbReference type="OrthoDB" id="5124088at2"/>
<reference evidence="1 2" key="1">
    <citation type="submission" date="2016-10" db="EMBL/GenBank/DDBJ databases">
        <authorList>
            <person name="de Groot N.N."/>
        </authorList>
    </citation>
    <scope>NUCLEOTIDE SEQUENCE [LARGE SCALE GENOMIC DNA]</scope>
    <source>
        <strain evidence="1 2">DSM 22012</strain>
    </source>
</reference>
<dbReference type="InterPro" id="IPR004590">
    <property type="entry name" value="ssDNA_annealing_RecT"/>
</dbReference>
<dbReference type="AlphaFoldDB" id="A0A1H6DT26"/>
<protein>
    <submittedName>
        <fullName evidence="1">Recombination protein RecT</fullName>
    </submittedName>
</protein>
<proteinExistence type="predicted"/>
<dbReference type="Proteomes" id="UP000236745">
    <property type="component" value="Unassembled WGS sequence"/>
</dbReference>
<dbReference type="EMBL" id="FNVQ01000009">
    <property type="protein sequence ID" value="SEG88399.1"/>
    <property type="molecule type" value="Genomic_DNA"/>
</dbReference>
<dbReference type="GO" id="GO:0006259">
    <property type="term" value="P:DNA metabolic process"/>
    <property type="evidence" value="ECO:0007669"/>
    <property type="project" value="InterPro"/>
</dbReference>
<dbReference type="NCBIfam" id="TIGR00616">
    <property type="entry name" value="rect"/>
    <property type="match status" value="1"/>
</dbReference>
<dbReference type="GO" id="GO:0003677">
    <property type="term" value="F:DNA binding"/>
    <property type="evidence" value="ECO:0007669"/>
    <property type="project" value="InterPro"/>
</dbReference>
<name>A0A1H6DT26_9GAMM</name>
<dbReference type="RefSeq" id="WP_104005873.1">
    <property type="nucleotide sequence ID" value="NZ_FNVQ01000009.1"/>
</dbReference>
<accession>A0A1H6DT26</accession>
<evidence type="ECO:0000313" key="1">
    <source>
        <dbReference type="EMBL" id="SEG88399.1"/>
    </source>
</evidence>
<evidence type="ECO:0000313" key="2">
    <source>
        <dbReference type="Proteomes" id="UP000236745"/>
    </source>
</evidence>